<dbReference type="STRING" id="1045558.SAMN05216175_103249"/>
<proteinExistence type="predicted"/>
<sequence length="299" mass="32665">MESRINYTLVGLFVVLLFAGLIIFAFWLGKYGGQQQADYYHVYMKESVAGLSTDSSVKYRGVDVGVVETIGLNPDNSEQVFLLLRVDQNTPVKVDTVATLKSFGLTGLVYVELEGGSKDAPLLTASGNSSIAEIPARTSTFERFSESLTQLTDKTVLALDKFDRLLSDENLNHVNSILIETKALAEEFNAQLRGLTGLIDGGKRMGQSASQAFDQIKLVSARVKKMAEGVEKSSAQLSSSIRVDVHKSLESFNQVLYELNILAGDLQRTTEVIEASPADLLFKRSTPKPGPGEQGYNEK</sequence>
<protein>
    <submittedName>
        <fullName evidence="3">Phospholipid/cholesterol/gamma-HCH transport system substrate-binding protein</fullName>
    </submittedName>
</protein>
<keyword evidence="1" id="KW-1133">Transmembrane helix</keyword>
<dbReference type="Proteomes" id="UP000198623">
    <property type="component" value="Unassembled WGS sequence"/>
</dbReference>
<evidence type="ECO:0000256" key="1">
    <source>
        <dbReference type="SAM" id="Phobius"/>
    </source>
</evidence>
<organism evidence="3 4">
    <name type="scientific">Neptunomonas qingdaonensis</name>
    <dbReference type="NCBI Taxonomy" id="1045558"/>
    <lineage>
        <taxon>Bacteria</taxon>
        <taxon>Pseudomonadati</taxon>
        <taxon>Pseudomonadota</taxon>
        <taxon>Gammaproteobacteria</taxon>
        <taxon>Oceanospirillales</taxon>
        <taxon>Oceanospirillaceae</taxon>
        <taxon>Neptunomonas</taxon>
    </lineage>
</organism>
<evidence type="ECO:0000313" key="3">
    <source>
        <dbReference type="EMBL" id="SFG10635.1"/>
    </source>
</evidence>
<dbReference type="PANTHER" id="PTHR36698:SF2">
    <property type="entry name" value="MCE_MLAD DOMAIN-CONTAINING PROTEIN"/>
    <property type="match status" value="1"/>
</dbReference>
<dbReference type="Pfam" id="PF02470">
    <property type="entry name" value="MlaD"/>
    <property type="match status" value="1"/>
</dbReference>
<feature type="transmembrane region" description="Helical" evidence="1">
    <location>
        <begin position="7"/>
        <end position="28"/>
    </location>
</feature>
<dbReference type="AlphaFoldDB" id="A0A1I2P355"/>
<evidence type="ECO:0000259" key="2">
    <source>
        <dbReference type="Pfam" id="PF02470"/>
    </source>
</evidence>
<gene>
    <name evidence="3" type="ORF">SAMN05216175_103249</name>
</gene>
<feature type="domain" description="Mce/MlaD" evidence="2">
    <location>
        <begin position="39"/>
        <end position="116"/>
    </location>
</feature>
<evidence type="ECO:0000313" key="4">
    <source>
        <dbReference type="Proteomes" id="UP000198623"/>
    </source>
</evidence>
<accession>A0A1I2P355</accession>
<dbReference type="RefSeq" id="WP_177201098.1">
    <property type="nucleotide sequence ID" value="NZ_FOOU01000003.1"/>
</dbReference>
<name>A0A1I2P355_9GAMM</name>
<reference evidence="4" key="1">
    <citation type="submission" date="2016-10" db="EMBL/GenBank/DDBJ databases">
        <authorList>
            <person name="Varghese N."/>
            <person name="Submissions S."/>
        </authorList>
    </citation>
    <scope>NUCLEOTIDE SEQUENCE [LARGE SCALE GENOMIC DNA]</scope>
    <source>
        <strain evidence="4">CGMCC 1.10971</strain>
    </source>
</reference>
<dbReference type="InterPro" id="IPR003399">
    <property type="entry name" value="Mce/MlaD"/>
</dbReference>
<dbReference type="PANTHER" id="PTHR36698">
    <property type="entry name" value="BLL5892 PROTEIN"/>
    <property type="match status" value="1"/>
</dbReference>
<keyword evidence="1" id="KW-0472">Membrane</keyword>
<keyword evidence="1" id="KW-0812">Transmembrane</keyword>
<keyword evidence="4" id="KW-1185">Reference proteome</keyword>
<dbReference type="EMBL" id="FOOU01000003">
    <property type="protein sequence ID" value="SFG10635.1"/>
    <property type="molecule type" value="Genomic_DNA"/>
</dbReference>